<dbReference type="NCBIfam" id="TIGR02876">
    <property type="entry name" value="spore_yqfD"/>
    <property type="match status" value="1"/>
</dbReference>
<accession>A0ABU1IJT9</accession>
<dbReference type="RefSeq" id="WP_309863193.1">
    <property type="nucleotide sequence ID" value="NZ_JAVDQG010000002.1"/>
</dbReference>
<gene>
    <name evidence="2" type="ORF">JOE21_001038</name>
</gene>
<proteinExistence type="predicted"/>
<comment type="caution">
    <text evidence="2">The sequence shown here is derived from an EMBL/GenBank/DDBJ whole genome shotgun (WGS) entry which is preliminary data.</text>
</comment>
<reference evidence="2 3" key="1">
    <citation type="submission" date="2023-07" db="EMBL/GenBank/DDBJ databases">
        <title>Genomic Encyclopedia of Type Strains, Phase IV (KMG-IV): sequencing the most valuable type-strain genomes for metagenomic binning, comparative biology and taxonomic classification.</title>
        <authorList>
            <person name="Goeker M."/>
        </authorList>
    </citation>
    <scope>NUCLEOTIDE SEQUENCE [LARGE SCALE GENOMIC DNA]</scope>
    <source>
        <strain evidence="2 3">DSM 45903</strain>
    </source>
</reference>
<dbReference type="PIRSF" id="PIRSF029895">
    <property type="entry name" value="SpoIV"/>
    <property type="match status" value="1"/>
</dbReference>
<dbReference type="EMBL" id="JAVDQG010000002">
    <property type="protein sequence ID" value="MDR6225047.1"/>
    <property type="molecule type" value="Genomic_DNA"/>
</dbReference>
<dbReference type="Pfam" id="PF06898">
    <property type="entry name" value="YqfD"/>
    <property type="match status" value="1"/>
</dbReference>
<keyword evidence="1" id="KW-0812">Transmembrane</keyword>
<sequence length="402" mass="46784">MPQIEWPRQLTGQLVVELTGPELIRFINEATRVRLELQSITWMGTGKVRLTLFVSDFFRLRPLLRSTGTKVRIIRKKGFPFWWMRLMRRRFFAWGILLFLLLLFSLSSVVWSVEVEGNERIPESELRTLLREEGVYIGQLKYRMKSAEEIQYRLGEKMPQLSWVGFRMEGTRAVLTVVERKRVEEERDPTDRGPVNLIAKRGGLIVDMHVERGRPVVEVKDVVKKGQLLVSGRYGNPAQTETGSLVGAKGKVWGQVWYESEVEVPLVQKRKVYTGNREKGYYPFIASRIVRLPFWQEESFTQLESIQHVKAIQFGRWRLPFGWVEEERLEMEWVKQKIPEKEAIALGVERAREDLLSQMGEGSRVVDQKVLHPRVDSGKVVMKIQFDAIEDIAHPQPILQGE</sequence>
<dbReference type="Proteomes" id="UP001185012">
    <property type="component" value="Unassembled WGS sequence"/>
</dbReference>
<dbReference type="InterPro" id="IPR010690">
    <property type="entry name" value="YqfD"/>
</dbReference>
<organism evidence="2 3">
    <name type="scientific">Desmospora profundinema</name>
    <dbReference type="NCBI Taxonomy" id="1571184"/>
    <lineage>
        <taxon>Bacteria</taxon>
        <taxon>Bacillati</taxon>
        <taxon>Bacillota</taxon>
        <taxon>Bacilli</taxon>
        <taxon>Bacillales</taxon>
        <taxon>Thermoactinomycetaceae</taxon>
        <taxon>Desmospora</taxon>
    </lineage>
</organism>
<evidence type="ECO:0008006" key="4">
    <source>
        <dbReference type="Google" id="ProtNLM"/>
    </source>
</evidence>
<evidence type="ECO:0000256" key="1">
    <source>
        <dbReference type="SAM" id="Phobius"/>
    </source>
</evidence>
<feature type="transmembrane region" description="Helical" evidence="1">
    <location>
        <begin position="91"/>
        <end position="113"/>
    </location>
</feature>
<keyword evidence="1" id="KW-0472">Membrane</keyword>
<evidence type="ECO:0000313" key="2">
    <source>
        <dbReference type="EMBL" id="MDR6225047.1"/>
    </source>
</evidence>
<name>A0ABU1IJT9_9BACL</name>
<evidence type="ECO:0000313" key="3">
    <source>
        <dbReference type="Proteomes" id="UP001185012"/>
    </source>
</evidence>
<keyword evidence="1" id="KW-1133">Transmembrane helix</keyword>
<keyword evidence="3" id="KW-1185">Reference proteome</keyword>
<protein>
    <recommendedName>
        <fullName evidence="4">Sporulation protein YqfD</fullName>
    </recommendedName>
</protein>